<keyword evidence="3" id="KW-1185">Reference proteome</keyword>
<feature type="transmembrane region" description="Helical" evidence="1">
    <location>
        <begin position="452"/>
        <end position="471"/>
    </location>
</feature>
<dbReference type="OrthoDB" id="2438981at2759"/>
<evidence type="ECO:0000313" key="2">
    <source>
        <dbReference type="EMBL" id="CAG8572871.1"/>
    </source>
</evidence>
<reference evidence="2" key="1">
    <citation type="submission" date="2021-06" db="EMBL/GenBank/DDBJ databases">
        <authorList>
            <person name="Kallberg Y."/>
            <person name="Tangrot J."/>
            <person name="Rosling A."/>
        </authorList>
    </citation>
    <scope>NUCLEOTIDE SEQUENCE</scope>
    <source>
        <strain evidence="2">MT106</strain>
    </source>
</reference>
<gene>
    <name evidence="2" type="ORF">AGERDE_LOCUS7728</name>
</gene>
<organism evidence="2 3">
    <name type="scientific">Ambispora gerdemannii</name>
    <dbReference type="NCBI Taxonomy" id="144530"/>
    <lineage>
        <taxon>Eukaryota</taxon>
        <taxon>Fungi</taxon>
        <taxon>Fungi incertae sedis</taxon>
        <taxon>Mucoromycota</taxon>
        <taxon>Glomeromycotina</taxon>
        <taxon>Glomeromycetes</taxon>
        <taxon>Archaeosporales</taxon>
        <taxon>Ambisporaceae</taxon>
        <taxon>Ambispora</taxon>
    </lineage>
</organism>
<evidence type="ECO:0000256" key="1">
    <source>
        <dbReference type="SAM" id="Phobius"/>
    </source>
</evidence>
<keyword evidence="1" id="KW-0812">Transmembrane</keyword>
<dbReference type="Proteomes" id="UP000789831">
    <property type="component" value="Unassembled WGS sequence"/>
</dbReference>
<keyword evidence="1" id="KW-0472">Membrane</keyword>
<feature type="transmembrane region" description="Helical" evidence="1">
    <location>
        <begin position="513"/>
        <end position="535"/>
    </location>
</feature>
<comment type="caution">
    <text evidence="2">The sequence shown here is derived from an EMBL/GenBank/DDBJ whole genome shotgun (WGS) entry which is preliminary data.</text>
</comment>
<dbReference type="AlphaFoldDB" id="A0A9N9BQP1"/>
<accession>A0A9N9BQP1</accession>
<keyword evidence="1" id="KW-1133">Transmembrane helix</keyword>
<dbReference type="EMBL" id="CAJVPL010001475">
    <property type="protein sequence ID" value="CAG8572871.1"/>
    <property type="molecule type" value="Genomic_DNA"/>
</dbReference>
<sequence length="668" mass="75771">MSINMFKYNKTYLILAYFEANDTKYPETVDTSYFDSKGILITSDGEIKGKPFDLFRSLPNKNFQIRQLNTIRGPLFIIQDKNIIRCIQYSDLGGNGDNIEPQRHSFLNVSGLNISSFKYFTTLEGSLAIVYTGNITSSSTSFSEHIIHQVSMEVAFLRPGSENFTQPFMLYQTFFDMQIRSCYEYNSVRAGYSCLFSIAFRDTSTVKLEKRKTIGRNSSLGPDGDGSEDVSGSSSDEFFQVTFLSTGANINIFNVKNIFNNTNTTIYYNAIQPLFYGGTSIDYHSESERNTNNTVLDEHGNAIYSSNTANLYYIQISDDFVKDSEFGEPMPGISERLWNFQNNKELSKFSGSTRGLLCLSEDGKKYWGKNDHNKFYDELRKQLAEIIPVDEERLKPSYRSQTNSECKTVLLSYEILANPSSEKTVEDIRSDLDTLIKNKTYTAISQKNLSNYLDSSFGFSISLLTGIFIIARSKDKKKEGKNFAIFQLSSIILDLILDILFVTKNGHNVEYLFLPSILILITAATINFCFATYIFSSELQNKDNYDWYIQFGKVGAFLNFLAIADIEALEVLSSRFAGLDVLSVKFSDKSKNLIHWCSLIDLFIEDIPQLIIQIIYNSQVIIRDIVPSITLFSSSIVLTVKVIQKLQLAFSDSKSQISDSKSQNYVKV</sequence>
<feature type="transmembrane region" description="Helical" evidence="1">
    <location>
        <begin position="483"/>
        <end position="501"/>
    </location>
</feature>
<protein>
    <submittedName>
        <fullName evidence="2">5572_t:CDS:1</fullName>
    </submittedName>
</protein>
<evidence type="ECO:0000313" key="3">
    <source>
        <dbReference type="Proteomes" id="UP000789831"/>
    </source>
</evidence>
<proteinExistence type="predicted"/>
<name>A0A9N9BQP1_9GLOM</name>